<dbReference type="Proteomes" id="UP000001753">
    <property type="component" value="Chromosome"/>
</dbReference>
<proteinExistence type="predicted"/>
<comment type="caution">
    <text evidence="1">The sequence shown here is derived from an EMBL/GenBank/DDBJ whole genome shotgun (WGS) entry which is preliminary data.</text>
</comment>
<accession>C2XPV3</accession>
<evidence type="ECO:0000313" key="1">
    <source>
        <dbReference type="EMBL" id="EEL72353.1"/>
    </source>
</evidence>
<dbReference type="HOGENOM" id="CLU_195055_0_0_9"/>
<gene>
    <name evidence="1" type="ORF">bcere0026_7060</name>
</gene>
<dbReference type="AlphaFoldDB" id="C2XPV3"/>
<protein>
    <submittedName>
        <fullName evidence="1">Uncharacterized protein</fullName>
    </submittedName>
</protein>
<organism evidence="1">
    <name type="scientific">Bacillus mycoides</name>
    <dbReference type="NCBI Taxonomy" id="1405"/>
    <lineage>
        <taxon>Bacteria</taxon>
        <taxon>Bacillati</taxon>
        <taxon>Bacillota</taxon>
        <taxon>Bacilli</taxon>
        <taxon>Bacillales</taxon>
        <taxon>Bacillaceae</taxon>
        <taxon>Bacillus</taxon>
        <taxon>Bacillus cereus group</taxon>
    </lineage>
</organism>
<accession>C2PRQ9</accession>
<reference evidence="1" key="1">
    <citation type="journal article" date="2012" name="Genome Res.">
        <title>Genomic characterization of the Bacillus cereus sensu lato species: Backdrop to the evolution of Bacillus anthracis.</title>
        <authorList>
            <person name="Zwick M.E."/>
            <person name="Joseph S.J."/>
            <person name="Didelot X."/>
            <person name="Chen P.E."/>
            <person name="Bishop-Lilly K.A."/>
            <person name="Stewart A.C."/>
            <person name="Willner K."/>
            <person name="Nolan N."/>
            <person name="Lentz S."/>
            <person name="Thomason M.K."/>
            <person name="Sozhamannan S."/>
            <person name="Mateczun A.J."/>
            <person name="Du L."/>
            <person name="Read T.D."/>
        </authorList>
    </citation>
    <scope>NUCLEOTIDE SEQUENCE [LARGE SCALE GENOMIC DNA]</scope>
    <source>
        <strain evidence="1">AH603</strain>
    </source>
</reference>
<sequence length="58" mass="6200">MVEGMVLLVMRKFPANSFVTRSQLGFGGGGGGQGSGQMIDKGAKQPIFFLFFNTTPPF</sequence>
<name>C2XPV3_BACMY</name>
<dbReference type="EMBL" id="ACMP01000031">
    <property type="protein sequence ID" value="EEL72353.1"/>
    <property type="molecule type" value="Genomic_DNA"/>
</dbReference>